<proteinExistence type="predicted"/>
<name>A0A930B932_9FIRM</name>
<evidence type="ECO:0000313" key="2">
    <source>
        <dbReference type="Proteomes" id="UP000757890"/>
    </source>
</evidence>
<evidence type="ECO:0000313" key="1">
    <source>
        <dbReference type="EMBL" id="MBF1129756.1"/>
    </source>
</evidence>
<gene>
    <name evidence="1" type="ORF">HXL70_06920</name>
</gene>
<dbReference type="Proteomes" id="UP000757890">
    <property type="component" value="Unassembled WGS sequence"/>
</dbReference>
<dbReference type="EMBL" id="JABZMK010000051">
    <property type="protein sequence ID" value="MBF1129756.1"/>
    <property type="molecule type" value="Genomic_DNA"/>
</dbReference>
<comment type="caution">
    <text evidence="1">The sequence shown here is derived from an EMBL/GenBank/DDBJ whole genome shotgun (WGS) entry which is preliminary data.</text>
</comment>
<accession>A0A930B932</accession>
<organism evidence="1 2">
    <name type="scientific">Dialister invisus</name>
    <dbReference type="NCBI Taxonomy" id="218538"/>
    <lineage>
        <taxon>Bacteria</taxon>
        <taxon>Bacillati</taxon>
        <taxon>Bacillota</taxon>
        <taxon>Negativicutes</taxon>
        <taxon>Veillonellales</taxon>
        <taxon>Veillonellaceae</taxon>
        <taxon>Dialister</taxon>
    </lineage>
</organism>
<reference evidence="1" key="1">
    <citation type="submission" date="2020-04" db="EMBL/GenBank/DDBJ databases">
        <title>Deep metagenomics examines the oral microbiome during advanced dental caries in children, revealing novel taxa and co-occurrences with host molecules.</title>
        <authorList>
            <person name="Baker J.L."/>
            <person name="Morton J.T."/>
            <person name="Dinis M."/>
            <person name="Alvarez R."/>
            <person name="Tran N.C."/>
            <person name="Knight R."/>
            <person name="Edlund A."/>
        </authorList>
    </citation>
    <scope>NUCLEOTIDE SEQUENCE</scope>
    <source>
        <strain evidence="1">JCVI_32_bin.14</strain>
    </source>
</reference>
<sequence>MYYEKCVVDKMTELPKTLSEYYGYGGTASKIFFKAEGVVGIGMALNDIQKDSRL</sequence>
<dbReference type="AlphaFoldDB" id="A0A930B932"/>
<protein>
    <submittedName>
        <fullName evidence="1">Uncharacterized protein</fullName>
    </submittedName>
</protein>